<reference evidence="1 2" key="1">
    <citation type="submission" date="2017-10" db="EMBL/GenBank/DDBJ databases">
        <title>Novel microbial diversity and functional potential in the marine mammal oral microbiome.</title>
        <authorList>
            <person name="Dudek N.K."/>
            <person name="Sun C.L."/>
            <person name="Burstein D."/>
            <person name="Kantor R.S."/>
            <person name="Aliaga Goltsman D.S."/>
            <person name="Bik E.M."/>
            <person name="Thomas B.C."/>
            <person name="Banfield J.F."/>
            <person name="Relman D.A."/>
        </authorList>
    </citation>
    <scope>NUCLEOTIDE SEQUENCE [LARGE SCALE GENOMIC DNA]</scope>
    <source>
        <strain evidence="1">DOLJORAL78_47_16</strain>
    </source>
</reference>
<evidence type="ECO:0000313" key="2">
    <source>
        <dbReference type="Proteomes" id="UP000230821"/>
    </source>
</evidence>
<sequence>MPKWVHELLEILQERKLGFVKSLKWAQYNILGSGGGDASTIVISPKMFRKFVALYDSEIVAAAHVGLAEAKRQIGDRVYMIGGFDQGRYFERATEEETRAAVRECF</sequence>
<dbReference type="InterPro" id="IPR038071">
    <property type="entry name" value="UROD/MetE-like_sf"/>
</dbReference>
<dbReference type="AlphaFoldDB" id="A0A2G6KLF8"/>
<protein>
    <submittedName>
        <fullName evidence="1">Uncharacterized protein</fullName>
    </submittedName>
</protein>
<name>A0A2G6KLF8_9BACT</name>
<comment type="caution">
    <text evidence="1">The sequence shown here is derived from an EMBL/GenBank/DDBJ whole genome shotgun (WGS) entry which is preliminary data.</text>
</comment>
<evidence type="ECO:0000313" key="1">
    <source>
        <dbReference type="EMBL" id="PIE36493.1"/>
    </source>
</evidence>
<organism evidence="1 2">
    <name type="scientific">candidate division KSB3 bacterium</name>
    <dbReference type="NCBI Taxonomy" id="2044937"/>
    <lineage>
        <taxon>Bacteria</taxon>
        <taxon>candidate division KSB3</taxon>
    </lineage>
</organism>
<proteinExistence type="predicted"/>
<dbReference type="Proteomes" id="UP000230821">
    <property type="component" value="Unassembled WGS sequence"/>
</dbReference>
<dbReference type="Gene3D" id="3.20.20.210">
    <property type="match status" value="1"/>
</dbReference>
<dbReference type="EMBL" id="PDSK01000009">
    <property type="protein sequence ID" value="PIE36493.1"/>
    <property type="molecule type" value="Genomic_DNA"/>
</dbReference>
<gene>
    <name evidence="1" type="ORF">CSA56_00210</name>
</gene>
<accession>A0A2G6KLF8</accession>